<feature type="chain" id="PRO_5019397328" evidence="1">
    <location>
        <begin position="25"/>
        <end position="159"/>
    </location>
</feature>
<dbReference type="AlphaFoldDB" id="A0A433SVE1"/>
<feature type="signal peptide" evidence="1">
    <location>
        <begin position="1"/>
        <end position="24"/>
    </location>
</feature>
<comment type="caution">
    <text evidence="2">The sequence shown here is derived from an EMBL/GenBank/DDBJ whole genome shotgun (WGS) entry which is preliminary data.</text>
</comment>
<reference evidence="2 3" key="1">
    <citation type="submission" date="2019-01" db="EMBL/GenBank/DDBJ databases">
        <title>A draft genome assembly of the solar-powered sea slug Elysia chlorotica.</title>
        <authorList>
            <person name="Cai H."/>
            <person name="Li Q."/>
            <person name="Fang X."/>
            <person name="Li J."/>
            <person name="Curtis N.E."/>
            <person name="Altenburger A."/>
            <person name="Shibata T."/>
            <person name="Feng M."/>
            <person name="Maeda T."/>
            <person name="Schwartz J.A."/>
            <person name="Shigenobu S."/>
            <person name="Lundholm N."/>
            <person name="Nishiyama T."/>
            <person name="Yang H."/>
            <person name="Hasebe M."/>
            <person name="Li S."/>
            <person name="Pierce S.K."/>
            <person name="Wang J."/>
        </authorList>
    </citation>
    <scope>NUCLEOTIDE SEQUENCE [LARGE SCALE GENOMIC DNA]</scope>
    <source>
        <strain evidence="2">EC2010</strain>
        <tissue evidence="2">Whole organism of an adult</tissue>
    </source>
</reference>
<proteinExistence type="predicted"/>
<protein>
    <submittedName>
        <fullName evidence="2">Uncharacterized protein</fullName>
    </submittedName>
</protein>
<evidence type="ECO:0000256" key="1">
    <source>
        <dbReference type="SAM" id="SignalP"/>
    </source>
</evidence>
<keyword evidence="1" id="KW-0732">Signal</keyword>
<feature type="non-terminal residue" evidence="2">
    <location>
        <position position="159"/>
    </location>
</feature>
<dbReference type="EMBL" id="RQTK01000956">
    <property type="protein sequence ID" value="RUS73267.1"/>
    <property type="molecule type" value="Genomic_DNA"/>
</dbReference>
<organism evidence="2 3">
    <name type="scientific">Elysia chlorotica</name>
    <name type="common">Eastern emerald elysia</name>
    <name type="synonym">Sea slug</name>
    <dbReference type="NCBI Taxonomy" id="188477"/>
    <lineage>
        <taxon>Eukaryota</taxon>
        <taxon>Metazoa</taxon>
        <taxon>Spiralia</taxon>
        <taxon>Lophotrochozoa</taxon>
        <taxon>Mollusca</taxon>
        <taxon>Gastropoda</taxon>
        <taxon>Heterobranchia</taxon>
        <taxon>Euthyneura</taxon>
        <taxon>Panpulmonata</taxon>
        <taxon>Sacoglossa</taxon>
        <taxon>Placobranchoidea</taxon>
        <taxon>Plakobranchidae</taxon>
        <taxon>Elysia</taxon>
    </lineage>
</organism>
<accession>A0A433SVE1</accession>
<dbReference type="Proteomes" id="UP000271974">
    <property type="component" value="Unassembled WGS sequence"/>
</dbReference>
<sequence length="159" mass="18130">MALRDLFTTARLVTLLVMASATQGFVKTPRLRPLSAHDSRRASPILSDIFSFMKRLGDRLDTLEATLRFLQDSFYDEFAGTKREMGEMMTRVITLTDTIEEQFSFLRSDVENSWKQLQNNTEESASKTLNAFQSVATKMNNTIFNKVQSAVKDLFPTKT</sequence>
<evidence type="ECO:0000313" key="2">
    <source>
        <dbReference type="EMBL" id="RUS73267.1"/>
    </source>
</evidence>
<evidence type="ECO:0000313" key="3">
    <source>
        <dbReference type="Proteomes" id="UP000271974"/>
    </source>
</evidence>
<name>A0A433SVE1_ELYCH</name>
<keyword evidence="3" id="KW-1185">Reference proteome</keyword>
<gene>
    <name evidence="2" type="ORF">EGW08_018962</name>
</gene>